<reference evidence="1 2" key="1">
    <citation type="journal article" date="2012" name="Stand. Genomic Sci.">
        <title>Complete genome sequencing and analysis of Saprospira grandis str. Lewin, a predatory marine bacterium.</title>
        <authorList>
            <person name="Saw J.H."/>
            <person name="Yuryev A."/>
            <person name="Kanbe M."/>
            <person name="Hou S."/>
            <person name="Young A.G."/>
            <person name="Aizawa S."/>
            <person name="Alam M."/>
        </authorList>
    </citation>
    <scope>NUCLEOTIDE SEQUENCE [LARGE SCALE GENOMIC DNA]</scope>
    <source>
        <strain evidence="1 2">Lewin</strain>
    </source>
</reference>
<dbReference type="EMBL" id="CP002831">
    <property type="protein sequence ID" value="AFC26043.1"/>
    <property type="molecule type" value="Genomic_DNA"/>
</dbReference>
<evidence type="ECO:0000313" key="2">
    <source>
        <dbReference type="Proteomes" id="UP000007519"/>
    </source>
</evidence>
<dbReference type="AlphaFoldDB" id="H6L107"/>
<protein>
    <submittedName>
        <fullName evidence="1">Uncharacterized protein</fullName>
    </submittedName>
</protein>
<gene>
    <name evidence="1" type="ordered locus">SGRA_3316</name>
</gene>
<evidence type="ECO:0000313" key="1">
    <source>
        <dbReference type="EMBL" id="AFC26043.1"/>
    </source>
</evidence>
<sequence length="40" mass="4493">MVWPSATPYHPSAEALWAEMALLEGGGPAWPKRSWSIWPQ</sequence>
<dbReference type="HOGENOM" id="CLU_3296322_0_0_10"/>
<keyword evidence="2" id="KW-1185">Reference proteome</keyword>
<name>H6L107_SAPGL</name>
<dbReference type="KEGG" id="sgn:SGRA_3316"/>
<dbReference type="STRING" id="984262.SGRA_3316"/>
<proteinExistence type="predicted"/>
<dbReference type="Proteomes" id="UP000007519">
    <property type="component" value="Chromosome"/>
</dbReference>
<organism evidence="1 2">
    <name type="scientific">Saprospira grandis (strain Lewin)</name>
    <dbReference type="NCBI Taxonomy" id="984262"/>
    <lineage>
        <taxon>Bacteria</taxon>
        <taxon>Pseudomonadati</taxon>
        <taxon>Bacteroidota</taxon>
        <taxon>Saprospiria</taxon>
        <taxon>Saprospirales</taxon>
        <taxon>Saprospiraceae</taxon>
        <taxon>Saprospira</taxon>
    </lineage>
</organism>
<accession>H6L107</accession>